<dbReference type="EMBL" id="CAWUON010000180">
    <property type="protein sequence ID" value="CAK7275118.1"/>
    <property type="molecule type" value="Genomic_DNA"/>
</dbReference>
<comment type="caution">
    <text evidence="2">The sequence shown here is derived from an EMBL/GenBank/DDBJ whole genome shotgun (WGS) entry which is preliminary data.</text>
</comment>
<protein>
    <recommendedName>
        <fullName evidence="4">Gag protein</fullName>
    </recommendedName>
</protein>
<sequence length="287" mass="32625">MDTRLQERLRQQSEQALSGSGTSDVYTNEHQLEESITPQSTRVQSLRRSIAESRLNRFQDNAATARVTMCDSSDWTKWRSQLSINLRIIGIRKVDELTTYDELANIAVRFFIDSTISEDICLATEHIEDTVELFNYLENTYGPEQRSNISEYARAYHALKWKQGEQVQALLSRTESVWSSYSTHVTPLTHNAKLAQLLAIVEEKNQFVYANLVNSLNTTWSGLSEEKILAELKTLLVNLTRDRRRPQAVRTHSDDSFETPTPTPLEYTASSTVTPVDNTAPTAAKHV</sequence>
<gene>
    <name evidence="2" type="ORF">SEPCBS119000_006516</name>
</gene>
<reference evidence="2 3" key="1">
    <citation type="submission" date="2024-01" db="EMBL/GenBank/DDBJ databases">
        <authorList>
            <person name="Allen C."/>
            <person name="Tagirdzhanova G."/>
        </authorList>
    </citation>
    <scope>NUCLEOTIDE SEQUENCE [LARGE SCALE GENOMIC DNA]</scope>
    <source>
        <strain evidence="2 3">CBS 119000</strain>
    </source>
</reference>
<evidence type="ECO:0000313" key="2">
    <source>
        <dbReference type="EMBL" id="CAK7275118.1"/>
    </source>
</evidence>
<feature type="compositionally biased region" description="Polar residues" evidence="1">
    <location>
        <begin position="268"/>
        <end position="281"/>
    </location>
</feature>
<evidence type="ECO:0000256" key="1">
    <source>
        <dbReference type="SAM" id="MobiDB-lite"/>
    </source>
</evidence>
<feature type="region of interest" description="Disordered" evidence="1">
    <location>
        <begin position="244"/>
        <end position="287"/>
    </location>
</feature>
<name>A0ABP0E3F4_9PEZI</name>
<organism evidence="2 3">
    <name type="scientific">Sporothrix epigloea</name>
    <dbReference type="NCBI Taxonomy" id="1892477"/>
    <lineage>
        <taxon>Eukaryota</taxon>
        <taxon>Fungi</taxon>
        <taxon>Dikarya</taxon>
        <taxon>Ascomycota</taxon>
        <taxon>Pezizomycotina</taxon>
        <taxon>Sordariomycetes</taxon>
        <taxon>Sordariomycetidae</taxon>
        <taxon>Ophiostomatales</taxon>
        <taxon>Ophiostomataceae</taxon>
        <taxon>Sporothrix</taxon>
    </lineage>
</organism>
<evidence type="ECO:0000313" key="3">
    <source>
        <dbReference type="Proteomes" id="UP001642502"/>
    </source>
</evidence>
<evidence type="ECO:0008006" key="4">
    <source>
        <dbReference type="Google" id="ProtNLM"/>
    </source>
</evidence>
<dbReference type="Proteomes" id="UP001642502">
    <property type="component" value="Unassembled WGS sequence"/>
</dbReference>
<keyword evidence="3" id="KW-1185">Reference proteome</keyword>
<accession>A0ABP0E3F4</accession>
<proteinExistence type="predicted"/>